<protein>
    <recommendedName>
        <fullName evidence="6">Ribosomal protein S3</fullName>
    </recommendedName>
</protein>
<evidence type="ECO:0000256" key="1">
    <source>
        <dbReference type="ARBA" id="ARBA00010761"/>
    </source>
</evidence>
<gene>
    <name evidence="4" type="ORF">MKW94_011926</name>
</gene>
<dbReference type="InterPro" id="IPR036419">
    <property type="entry name" value="Ribosomal_S3_C_sf"/>
</dbReference>
<evidence type="ECO:0000256" key="3">
    <source>
        <dbReference type="ARBA" id="ARBA00023274"/>
    </source>
</evidence>
<keyword evidence="2" id="KW-0689">Ribosomal protein</keyword>
<reference evidence="4" key="1">
    <citation type="submission" date="2022-03" db="EMBL/GenBank/DDBJ databases">
        <title>A functionally conserved STORR gene fusion in Papaver species that diverged 16.8 million years ago.</title>
        <authorList>
            <person name="Catania T."/>
        </authorList>
    </citation>
    <scope>NUCLEOTIDE SEQUENCE</scope>
    <source>
        <strain evidence="4">S-191538</strain>
    </source>
</reference>
<name>A0AA41RUR8_PAPNU</name>
<dbReference type="GO" id="GO:0003735">
    <property type="term" value="F:structural constituent of ribosome"/>
    <property type="evidence" value="ECO:0007669"/>
    <property type="project" value="TreeGrafter"/>
</dbReference>
<organism evidence="4 5">
    <name type="scientific">Papaver nudicaule</name>
    <name type="common">Iceland poppy</name>
    <dbReference type="NCBI Taxonomy" id="74823"/>
    <lineage>
        <taxon>Eukaryota</taxon>
        <taxon>Viridiplantae</taxon>
        <taxon>Streptophyta</taxon>
        <taxon>Embryophyta</taxon>
        <taxon>Tracheophyta</taxon>
        <taxon>Spermatophyta</taxon>
        <taxon>Magnoliopsida</taxon>
        <taxon>Ranunculales</taxon>
        <taxon>Papaveraceae</taxon>
        <taxon>Papaveroideae</taxon>
        <taxon>Papaver</taxon>
    </lineage>
</organism>
<evidence type="ECO:0000256" key="2">
    <source>
        <dbReference type="ARBA" id="ARBA00022980"/>
    </source>
</evidence>
<evidence type="ECO:0008006" key="6">
    <source>
        <dbReference type="Google" id="ProtNLM"/>
    </source>
</evidence>
<dbReference type="GO" id="GO:0022627">
    <property type="term" value="C:cytosolic small ribosomal subunit"/>
    <property type="evidence" value="ECO:0007669"/>
    <property type="project" value="TreeGrafter"/>
</dbReference>
<comment type="caution">
    <text evidence="4">The sequence shown here is derived from an EMBL/GenBank/DDBJ whole genome shotgun (WGS) entry which is preliminary data.</text>
</comment>
<evidence type="ECO:0000313" key="5">
    <source>
        <dbReference type="Proteomes" id="UP001177140"/>
    </source>
</evidence>
<keyword evidence="5" id="KW-1185">Reference proteome</keyword>
<dbReference type="InterPro" id="IPR057258">
    <property type="entry name" value="Ribosomal_uS3"/>
</dbReference>
<proteinExistence type="inferred from homology"/>
<dbReference type="EMBL" id="JAJJMA010062689">
    <property type="protein sequence ID" value="MCL7026947.1"/>
    <property type="molecule type" value="Genomic_DNA"/>
</dbReference>
<evidence type="ECO:0000313" key="4">
    <source>
        <dbReference type="EMBL" id="MCL7026947.1"/>
    </source>
</evidence>
<dbReference type="AlphaFoldDB" id="A0AA41RUR8"/>
<dbReference type="PANTHER" id="PTHR11760:SF19">
    <property type="entry name" value="SMALL RIBOSOMAL SUBUNIT PROTEIN US3C"/>
    <property type="match status" value="1"/>
</dbReference>
<dbReference type="PANTHER" id="PTHR11760">
    <property type="entry name" value="30S/40S RIBOSOMAL PROTEIN S3"/>
    <property type="match status" value="1"/>
</dbReference>
<sequence>MRITSSVKGVARIEIQKRIDLVEVIMYMVFPNWLIEDQCPKGFNSLNRKLNIPITRITMKKTIELTEQADRKGIQVQIAGRIDRKEIAPKIDYCSYTVRTICRVLGIQIWIFTNEK</sequence>
<dbReference type="Proteomes" id="UP001177140">
    <property type="component" value="Unassembled WGS sequence"/>
</dbReference>
<accession>A0AA41RUR8</accession>
<comment type="similarity">
    <text evidence="1">Belongs to the universal ribosomal protein uS3 family.</text>
</comment>
<dbReference type="SUPFAM" id="SSF54821">
    <property type="entry name" value="Ribosomal protein S3 C-terminal domain"/>
    <property type="match status" value="1"/>
</dbReference>
<keyword evidence="3" id="KW-0687">Ribonucleoprotein</keyword>